<sequence>MLALAFAGSGVLAQDAKPNVLAPVVVTAERRAENIKDVPVSVSTIGGETLDVLNSGGEDIRFLSGRVPSLNIESSFGRAFPRFYIRGYGNTDFRLNASQPVSLIVDDVVQENPILKGFPIFDTDKVEVLAGPQGTLFGRNTPAGVVKFDSVAPSQKAGGYFNGGIGSFNSVNLEGAYTVPLNAQWSTRVSAQVQHRGDWVKNTFAAGPTQDLEGYDDSALRGQLLYQPSRDFSALLNLHARDLSGSARLFRANIIKKGSNDLVDGFDPKQISIDGKNEQRVNTSGTSLRLKWQLDGLALHSITGYETVRSFSRGDIDGGYGAAFAPPSGPGTIPFPSETADAMRGHGQFTQEFRVESTAAGPLKWQGGVYLFHEDYHIDSSSYDSLGGGAQTGLTTTRQKNDAWALFGSVNYELSPVLKLRGGLRYTHDKKDLATDPDPSLDASNGLSTNTSDSKVSWDLSGTYALTPEANVYARIATGFRGSSIQPASPFGAMSSAGPESTTSYEVGVKADVFDRRARVAFSLFHYDVRDQQLTAVGGTSNLTRLLNAKKSMGQGIEGTVEAYLADNLLVTLNGSYNLTKIKDPGLAVGVCAACTVLDPVNSSGQALIDGNPLPNAPRWIGNVTVRYGVPAANGGEYFVFTDWSYRSSVNFFLYESKEFTGRSLLTGGLRVGYSWANGKYEAALFGRNITNQIRVTGGIDFNNLTGFINEPRTWGAQFKAMF</sequence>
<comment type="caution">
    <text evidence="16">The sequence shown here is derived from an EMBL/GenBank/DDBJ whole genome shotgun (WGS) entry which is preliminary data.</text>
</comment>
<comment type="similarity">
    <text evidence="11 12">Belongs to the TonB-dependent receptor family.</text>
</comment>
<evidence type="ECO:0000313" key="16">
    <source>
        <dbReference type="EMBL" id="RQP26797.1"/>
    </source>
</evidence>
<dbReference type="Pfam" id="PF00593">
    <property type="entry name" value="TonB_dep_Rec_b-barrel"/>
    <property type="match status" value="1"/>
</dbReference>
<evidence type="ECO:0000256" key="8">
    <source>
        <dbReference type="ARBA" id="ARBA00023077"/>
    </source>
</evidence>
<dbReference type="Pfam" id="PF07715">
    <property type="entry name" value="Plug"/>
    <property type="match status" value="1"/>
</dbReference>
<keyword evidence="4" id="KW-0410">Iron transport</keyword>
<proteinExistence type="inferred from homology"/>
<evidence type="ECO:0000256" key="4">
    <source>
        <dbReference type="ARBA" id="ARBA00022496"/>
    </source>
</evidence>
<keyword evidence="5 11" id="KW-0812">Transmembrane</keyword>
<evidence type="ECO:0000256" key="2">
    <source>
        <dbReference type="ARBA" id="ARBA00022448"/>
    </source>
</evidence>
<feature type="domain" description="TonB-dependent receptor-like beta-barrel" evidence="14">
    <location>
        <begin position="275"/>
        <end position="679"/>
    </location>
</feature>
<dbReference type="SUPFAM" id="SSF56935">
    <property type="entry name" value="Porins"/>
    <property type="match status" value="1"/>
</dbReference>
<evidence type="ECO:0000313" key="17">
    <source>
        <dbReference type="Proteomes" id="UP000267464"/>
    </source>
</evidence>
<keyword evidence="8 12" id="KW-0798">TonB box</keyword>
<dbReference type="InterPro" id="IPR000531">
    <property type="entry name" value="Beta-barrel_TonB"/>
</dbReference>
<comment type="subcellular location">
    <subcellularLocation>
        <location evidence="1 11">Cell outer membrane</location>
        <topology evidence="1 11">Multi-pass membrane protein</topology>
    </subcellularLocation>
</comment>
<evidence type="ECO:0000256" key="10">
    <source>
        <dbReference type="ARBA" id="ARBA00023237"/>
    </source>
</evidence>
<keyword evidence="7" id="KW-0406">Ion transport</keyword>
<protein>
    <submittedName>
        <fullName evidence="16">TonB-dependent receptor</fullName>
    </submittedName>
</protein>
<dbReference type="GO" id="GO:0006826">
    <property type="term" value="P:iron ion transport"/>
    <property type="evidence" value="ECO:0007669"/>
    <property type="project" value="UniProtKB-KW"/>
</dbReference>
<feature type="domain" description="TonB-dependent receptor plug" evidence="15">
    <location>
        <begin position="35"/>
        <end position="145"/>
    </location>
</feature>
<keyword evidence="3 11" id="KW-1134">Transmembrane beta strand</keyword>
<dbReference type="PANTHER" id="PTHR32552:SF81">
    <property type="entry name" value="TONB-DEPENDENT OUTER MEMBRANE RECEPTOR"/>
    <property type="match status" value="1"/>
</dbReference>
<evidence type="ECO:0000256" key="6">
    <source>
        <dbReference type="ARBA" id="ARBA00023004"/>
    </source>
</evidence>
<keyword evidence="10 11" id="KW-0998">Cell outer membrane</keyword>
<evidence type="ECO:0000256" key="1">
    <source>
        <dbReference type="ARBA" id="ARBA00004571"/>
    </source>
</evidence>
<dbReference type="EMBL" id="QUSW01000001">
    <property type="protein sequence ID" value="RQP26797.1"/>
    <property type="molecule type" value="Genomic_DNA"/>
</dbReference>
<name>A0A3N7HWT6_9BURK</name>
<dbReference type="PANTHER" id="PTHR32552">
    <property type="entry name" value="FERRICHROME IRON RECEPTOR-RELATED"/>
    <property type="match status" value="1"/>
</dbReference>
<keyword evidence="6" id="KW-0408">Iron</keyword>
<reference evidence="16 17" key="2">
    <citation type="submission" date="2018-12" db="EMBL/GenBank/DDBJ databases">
        <title>Rhizobacter gummiphilus sp. nov., a rubber-degrading bacterium isolated from the soil of a botanical garden in Japan.</title>
        <authorList>
            <person name="Shunsuke S.S."/>
        </authorList>
    </citation>
    <scope>NUCLEOTIDE SEQUENCE [LARGE SCALE GENOMIC DNA]</scope>
    <source>
        <strain evidence="16 17">S-16</strain>
    </source>
</reference>
<reference evidence="16 17" key="1">
    <citation type="submission" date="2018-08" db="EMBL/GenBank/DDBJ databases">
        <authorList>
            <person name="Khan S.A."/>
            <person name="Jeon C.O."/>
            <person name="Chun B.H."/>
            <person name="Jeong S.E."/>
        </authorList>
    </citation>
    <scope>NUCLEOTIDE SEQUENCE [LARGE SCALE GENOMIC DNA]</scope>
    <source>
        <strain evidence="16 17">S-16</strain>
    </source>
</reference>
<evidence type="ECO:0000259" key="15">
    <source>
        <dbReference type="Pfam" id="PF07715"/>
    </source>
</evidence>
<dbReference type="InterPro" id="IPR012910">
    <property type="entry name" value="Plug_dom"/>
</dbReference>
<dbReference type="GO" id="GO:0009279">
    <property type="term" value="C:cell outer membrane"/>
    <property type="evidence" value="ECO:0007669"/>
    <property type="project" value="UniProtKB-SubCell"/>
</dbReference>
<accession>A0A3N7HWT6</accession>
<dbReference type="PROSITE" id="PS52016">
    <property type="entry name" value="TONB_DEPENDENT_REC_3"/>
    <property type="match status" value="1"/>
</dbReference>
<dbReference type="InterPro" id="IPR039426">
    <property type="entry name" value="TonB-dep_rcpt-like"/>
</dbReference>
<dbReference type="Proteomes" id="UP000267464">
    <property type="component" value="Unassembled WGS sequence"/>
</dbReference>
<feature type="region of interest" description="Disordered" evidence="13">
    <location>
        <begin position="431"/>
        <end position="454"/>
    </location>
</feature>
<evidence type="ECO:0000256" key="11">
    <source>
        <dbReference type="PROSITE-ProRule" id="PRU01360"/>
    </source>
</evidence>
<feature type="compositionally biased region" description="Polar residues" evidence="13">
    <location>
        <begin position="442"/>
        <end position="454"/>
    </location>
</feature>
<evidence type="ECO:0000256" key="9">
    <source>
        <dbReference type="ARBA" id="ARBA00023136"/>
    </source>
</evidence>
<keyword evidence="16" id="KW-0675">Receptor</keyword>
<dbReference type="AlphaFoldDB" id="A0A3N7HWT6"/>
<keyword evidence="2 11" id="KW-0813">Transport</keyword>
<organism evidence="16 17">
    <name type="scientific">Piscinibacter terrae</name>
    <dbReference type="NCBI Taxonomy" id="2496871"/>
    <lineage>
        <taxon>Bacteria</taxon>
        <taxon>Pseudomonadati</taxon>
        <taxon>Pseudomonadota</taxon>
        <taxon>Betaproteobacteria</taxon>
        <taxon>Burkholderiales</taxon>
        <taxon>Sphaerotilaceae</taxon>
        <taxon>Piscinibacter</taxon>
    </lineage>
</organism>
<dbReference type="InterPro" id="IPR036942">
    <property type="entry name" value="Beta-barrel_TonB_sf"/>
</dbReference>
<keyword evidence="17" id="KW-1185">Reference proteome</keyword>
<gene>
    <name evidence="16" type="ORF">DZC73_02010</name>
</gene>
<evidence type="ECO:0000256" key="3">
    <source>
        <dbReference type="ARBA" id="ARBA00022452"/>
    </source>
</evidence>
<evidence type="ECO:0000256" key="13">
    <source>
        <dbReference type="SAM" id="MobiDB-lite"/>
    </source>
</evidence>
<evidence type="ECO:0000256" key="7">
    <source>
        <dbReference type="ARBA" id="ARBA00023065"/>
    </source>
</evidence>
<dbReference type="OrthoDB" id="8538693at2"/>
<evidence type="ECO:0000256" key="5">
    <source>
        <dbReference type="ARBA" id="ARBA00022692"/>
    </source>
</evidence>
<evidence type="ECO:0000259" key="14">
    <source>
        <dbReference type="Pfam" id="PF00593"/>
    </source>
</evidence>
<dbReference type="Gene3D" id="2.40.170.20">
    <property type="entry name" value="TonB-dependent receptor, beta-barrel domain"/>
    <property type="match status" value="1"/>
</dbReference>
<evidence type="ECO:0000256" key="12">
    <source>
        <dbReference type="RuleBase" id="RU003357"/>
    </source>
</evidence>
<keyword evidence="9 11" id="KW-0472">Membrane</keyword>